<name>F4R8J1_MELLP</name>
<dbReference type="EMBL" id="GL883092">
    <property type="protein sequence ID" value="EGG11488.1"/>
    <property type="molecule type" value="Genomic_DNA"/>
</dbReference>
<dbReference type="RefSeq" id="XP_007405123.1">
    <property type="nucleotide sequence ID" value="XM_007405061.1"/>
</dbReference>
<dbReference type="Proteomes" id="UP000001072">
    <property type="component" value="Unassembled WGS sequence"/>
</dbReference>
<dbReference type="AlphaFoldDB" id="F4R8J1"/>
<proteinExistence type="predicted"/>
<accession>F4R8J1</accession>
<evidence type="ECO:0000313" key="1">
    <source>
        <dbReference type="EMBL" id="EGG11488.1"/>
    </source>
</evidence>
<organism evidence="2">
    <name type="scientific">Melampsora larici-populina (strain 98AG31 / pathotype 3-4-7)</name>
    <name type="common">Poplar leaf rust fungus</name>
    <dbReference type="NCBI Taxonomy" id="747676"/>
    <lineage>
        <taxon>Eukaryota</taxon>
        <taxon>Fungi</taxon>
        <taxon>Dikarya</taxon>
        <taxon>Basidiomycota</taxon>
        <taxon>Pucciniomycotina</taxon>
        <taxon>Pucciniomycetes</taxon>
        <taxon>Pucciniales</taxon>
        <taxon>Melampsoraceae</taxon>
        <taxon>Melampsora</taxon>
    </lineage>
</organism>
<dbReference type="OrthoDB" id="10570298at2759"/>
<protein>
    <submittedName>
        <fullName evidence="1">Uncharacterized protein</fullName>
    </submittedName>
</protein>
<keyword evidence="2" id="KW-1185">Reference proteome</keyword>
<sequence length="419" mass="47274">MSSVSLDYLFSKFEHDSDLLSLHIAISAALVRNQPIRQRRRKMYSSLCSTLSMTLITISVLARPMYLNGNLDTTLRLGTSTPGIITTSKLDKIEPLELTLALPSGITTNNEVARETGETHTLSGTLGPQATALFEHSSQQNKPFSITPDFIMWLHHLQDLGSRNLPNHGVPIYSLPTFDGSRSNVIQGFQTHDSSVGNLANVMKDQRHSIIEPASFENRPISRVPEVTEDSRKYNIGNNKGLPSKGKEKVVISPDGRKIYTRIRESMVKLSELGTKELEAEAGIQGEMVKLFSDLKAKLNQRMKEDGSTGMKLHVRRAFDRAQKKLITTFLGFLIKNHSHAGGKGDREVLISGWEYLKSYMLNWQDANLEVVLNLKDLRVDDRVREWTPDKVLAYLMWMNRRHALPSKVLYKFVSGWKN</sequence>
<evidence type="ECO:0000313" key="2">
    <source>
        <dbReference type="Proteomes" id="UP000001072"/>
    </source>
</evidence>
<dbReference type="HOGENOM" id="CLU_043305_0_0_1"/>
<gene>
    <name evidence="1" type="ORF">MELLADRAFT_102504</name>
</gene>
<dbReference type="KEGG" id="mlr:MELLADRAFT_102504"/>
<dbReference type="GeneID" id="18921695"/>
<dbReference type="InParanoid" id="F4R8J1"/>
<reference evidence="2" key="1">
    <citation type="journal article" date="2011" name="Proc. Natl. Acad. Sci. U.S.A.">
        <title>Obligate biotrophy features unraveled by the genomic analysis of rust fungi.</title>
        <authorList>
            <person name="Duplessis S."/>
            <person name="Cuomo C.A."/>
            <person name="Lin Y.-C."/>
            <person name="Aerts A."/>
            <person name="Tisserant E."/>
            <person name="Veneault-Fourrey C."/>
            <person name="Joly D.L."/>
            <person name="Hacquard S."/>
            <person name="Amselem J."/>
            <person name="Cantarel B.L."/>
            <person name="Chiu R."/>
            <person name="Coutinho P.M."/>
            <person name="Feau N."/>
            <person name="Field M."/>
            <person name="Frey P."/>
            <person name="Gelhaye E."/>
            <person name="Goldberg J."/>
            <person name="Grabherr M.G."/>
            <person name="Kodira C.D."/>
            <person name="Kohler A."/>
            <person name="Kuees U."/>
            <person name="Lindquist E.A."/>
            <person name="Lucas S.M."/>
            <person name="Mago R."/>
            <person name="Mauceli E."/>
            <person name="Morin E."/>
            <person name="Murat C."/>
            <person name="Pangilinan J.L."/>
            <person name="Park R."/>
            <person name="Pearson M."/>
            <person name="Quesneville H."/>
            <person name="Rouhier N."/>
            <person name="Sakthikumar S."/>
            <person name="Salamov A.A."/>
            <person name="Schmutz J."/>
            <person name="Selles B."/>
            <person name="Shapiro H."/>
            <person name="Tanguay P."/>
            <person name="Tuskan G.A."/>
            <person name="Henrissat B."/>
            <person name="Van de Peer Y."/>
            <person name="Rouze P."/>
            <person name="Ellis J.G."/>
            <person name="Dodds P.N."/>
            <person name="Schein J.E."/>
            <person name="Zhong S."/>
            <person name="Hamelin R.C."/>
            <person name="Grigoriev I.V."/>
            <person name="Szabo L.J."/>
            <person name="Martin F."/>
        </authorList>
    </citation>
    <scope>NUCLEOTIDE SEQUENCE [LARGE SCALE GENOMIC DNA]</scope>
    <source>
        <strain evidence="2">98AG31 / pathotype 3-4-7</strain>
    </source>
</reference>
<dbReference type="VEuPathDB" id="FungiDB:MELLADRAFT_102504"/>